<dbReference type="CDD" id="cd01392">
    <property type="entry name" value="HTH_LacI"/>
    <property type="match status" value="1"/>
</dbReference>
<gene>
    <name evidence="5" type="primary">gntR_2</name>
    <name evidence="5" type="ORF">GMA8713_02442</name>
</gene>
<dbReference type="InterPro" id="IPR046335">
    <property type="entry name" value="LacI/GalR-like_sensor"/>
</dbReference>
<dbReference type="Pfam" id="PF13377">
    <property type="entry name" value="Peripla_BP_3"/>
    <property type="match status" value="1"/>
</dbReference>
<evidence type="ECO:0000256" key="1">
    <source>
        <dbReference type="ARBA" id="ARBA00023015"/>
    </source>
</evidence>
<dbReference type="InterPro" id="IPR010982">
    <property type="entry name" value="Lambda_DNA-bd_dom_sf"/>
</dbReference>
<dbReference type="Pfam" id="PF00356">
    <property type="entry name" value="LacI"/>
    <property type="match status" value="1"/>
</dbReference>
<proteinExistence type="predicted"/>
<protein>
    <submittedName>
        <fullName evidence="5">HTH-type transcriptional regulator GntR</fullName>
    </submittedName>
</protein>
<dbReference type="PROSITE" id="PS50932">
    <property type="entry name" value="HTH_LACI_2"/>
    <property type="match status" value="1"/>
</dbReference>
<dbReference type="Gene3D" id="3.40.50.2300">
    <property type="match status" value="2"/>
</dbReference>
<evidence type="ECO:0000313" key="5">
    <source>
        <dbReference type="EMBL" id="CZF83000.1"/>
    </source>
</evidence>
<feature type="domain" description="HTH lacI-type" evidence="4">
    <location>
        <begin position="18"/>
        <end position="72"/>
    </location>
</feature>
<evidence type="ECO:0000313" key="6">
    <source>
        <dbReference type="Proteomes" id="UP000073601"/>
    </source>
</evidence>
<accession>A0A128F920</accession>
<dbReference type="AlphaFoldDB" id="A0A128F920"/>
<organism evidence="5 6">
    <name type="scientific">Grimontia marina</name>
    <dbReference type="NCBI Taxonomy" id="646534"/>
    <lineage>
        <taxon>Bacteria</taxon>
        <taxon>Pseudomonadati</taxon>
        <taxon>Pseudomonadota</taxon>
        <taxon>Gammaproteobacteria</taxon>
        <taxon>Vibrionales</taxon>
        <taxon>Vibrionaceae</taxon>
        <taxon>Grimontia</taxon>
    </lineage>
</organism>
<keyword evidence="6" id="KW-1185">Reference proteome</keyword>
<evidence type="ECO:0000256" key="3">
    <source>
        <dbReference type="ARBA" id="ARBA00023163"/>
    </source>
</evidence>
<dbReference type="RefSeq" id="WP_198159493.1">
    <property type="nucleotide sequence ID" value="NZ_CAWRCI010000020.1"/>
</dbReference>
<keyword evidence="1" id="KW-0805">Transcription regulation</keyword>
<sequence length="344" mass="38215">MKYKQAKQVSGVRRRGRVRIEVVAELAGVSAMTVSRVLSSPEKVSEKTREKVWQVINETGYVPNYSAKNLASNTSRIVAVVVPTLQNSIFADMVEGLASELELHGYQLLLGNSDYSAEREFTLVKEFISKQPVGIVLTGFTHLKETIDLIHHSDITVTETWNSLPPNFGKRVGFSNYDACYQMVKHLVGRNYQKIGFVSAPVHGNDRARARRQGFIDAMSDSGLGVEASWLKESDFSFSNGAALLQAFWREENRPEVIFFANDVLAAGAVFECQRMGLSIPADIGIVGFDDLDIASQCSPQLTTVRVPTFQIGRIAARQLLGMKDMEDDIVDLSFDIVQRQSSR</sequence>
<evidence type="ECO:0000256" key="2">
    <source>
        <dbReference type="ARBA" id="ARBA00023125"/>
    </source>
</evidence>
<dbReference type="InterPro" id="IPR000843">
    <property type="entry name" value="HTH_LacI"/>
</dbReference>
<dbReference type="SUPFAM" id="SSF47413">
    <property type="entry name" value="lambda repressor-like DNA-binding domains"/>
    <property type="match status" value="1"/>
</dbReference>
<dbReference type="GO" id="GO:0000976">
    <property type="term" value="F:transcription cis-regulatory region binding"/>
    <property type="evidence" value="ECO:0007669"/>
    <property type="project" value="TreeGrafter"/>
</dbReference>
<dbReference type="EMBL" id="FIZY01000020">
    <property type="protein sequence ID" value="CZF83000.1"/>
    <property type="molecule type" value="Genomic_DNA"/>
</dbReference>
<dbReference type="SUPFAM" id="SSF53822">
    <property type="entry name" value="Periplasmic binding protein-like I"/>
    <property type="match status" value="1"/>
</dbReference>
<dbReference type="CDD" id="cd01575">
    <property type="entry name" value="PBP1_GntR"/>
    <property type="match status" value="1"/>
</dbReference>
<keyword evidence="3" id="KW-0804">Transcription</keyword>
<dbReference type="GO" id="GO:0003700">
    <property type="term" value="F:DNA-binding transcription factor activity"/>
    <property type="evidence" value="ECO:0007669"/>
    <property type="project" value="TreeGrafter"/>
</dbReference>
<reference evidence="6" key="1">
    <citation type="submission" date="2016-02" db="EMBL/GenBank/DDBJ databases">
        <authorList>
            <person name="Rodrigo-Torres Lidia"/>
            <person name="Arahal R.David."/>
        </authorList>
    </citation>
    <scope>NUCLEOTIDE SEQUENCE [LARGE SCALE GENOMIC DNA]</scope>
    <source>
        <strain evidence="6">CECT 8713</strain>
    </source>
</reference>
<keyword evidence="2" id="KW-0238">DNA-binding</keyword>
<dbReference type="PANTHER" id="PTHR30146:SF33">
    <property type="entry name" value="TRANSCRIPTIONAL REGULATOR"/>
    <property type="match status" value="1"/>
</dbReference>
<name>A0A128F920_9GAMM</name>
<evidence type="ECO:0000259" key="4">
    <source>
        <dbReference type="PROSITE" id="PS50932"/>
    </source>
</evidence>
<dbReference type="Proteomes" id="UP000073601">
    <property type="component" value="Unassembled WGS sequence"/>
</dbReference>
<dbReference type="PANTHER" id="PTHR30146">
    <property type="entry name" value="LACI-RELATED TRANSCRIPTIONAL REPRESSOR"/>
    <property type="match status" value="1"/>
</dbReference>
<dbReference type="SMART" id="SM00354">
    <property type="entry name" value="HTH_LACI"/>
    <property type="match status" value="1"/>
</dbReference>
<dbReference type="Gene3D" id="1.10.260.40">
    <property type="entry name" value="lambda repressor-like DNA-binding domains"/>
    <property type="match status" value="1"/>
</dbReference>
<dbReference type="InterPro" id="IPR028082">
    <property type="entry name" value="Peripla_BP_I"/>
</dbReference>